<feature type="active site" description="Proton donor" evidence="13">
    <location>
        <position position="501"/>
    </location>
</feature>
<organism evidence="17 18">
    <name type="scientific">Frankliniella occidentalis</name>
    <name type="common">Western flower thrips</name>
    <name type="synonym">Euthrips occidentalis</name>
    <dbReference type="NCBI Taxonomy" id="133901"/>
    <lineage>
        <taxon>Eukaryota</taxon>
        <taxon>Metazoa</taxon>
        <taxon>Ecdysozoa</taxon>
        <taxon>Arthropoda</taxon>
        <taxon>Hexapoda</taxon>
        <taxon>Insecta</taxon>
        <taxon>Pterygota</taxon>
        <taxon>Neoptera</taxon>
        <taxon>Paraneoptera</taxon>
        <taxon>Thysanoptera</taxon>
        <taxon>Terebrantia</taxon>
        <taxon>Thripoidea</taxon>
        <taxon>Thripidae</taxon>
        <taxon>Frankliniella</taxon>
    </lineage>
</organism>
<evidence type="ECO:0000256" key="15">
    <source>
        <dbReference type="RuleBase" id="RU362036"/>
    </source>
</evidence>
<keyword evidence="6 14" id="KW-0460">Magnesium</keyword>
<dbReference type="GO" id="GO:2001240">
    <property type="term" value="P:negative regulation of extrinsic apoptotic signaling pathway in absence of ligand"/>
    <property type="evidence" value="ECO:0007669"/>
    <property type="project" value="TreeGrafter"/>
</dbReference>
<dbReference type="FunFam" id="3.40.50.12350:FF:000001">
    <property type="entry name" value="Eyes absent homolog"/>
    <property type="match status" value="1"/>
</dbReference>
<evidence type="ECO:0000256" key="3">
    <source>
        <dbReference type="ARBA" id="ARBA00022473"/>
    </source>
</evidence>
<evidence type="ECO:0000256" key="10">
    <source>
        <dbReference type="ARBA" id="ARBA00023163"/>
    </source>
</evidence>
<comment type="subcellular location">
    <subcellularLocation>
        <location evidence="1">Nucleus</location>
    </subcellularLocation>
</comment>
<evidence type="ECO:0000313" key="17">
    <source>
        <dbReference type="Proteomes" id="UP000504606"/>
    </source>
</evidence>
<keyword evidence="17" id="KW-1185">Reference proteome</keyword>
<dbReference type="NCBIfam" id="TIGR01658">
    <property type="entry name" value="EYA-cons_domain"/>
    <property type="match status" value="1"/>
</dbReference>
<evidence type="ECO:0000256" key="8">
    <source>
        <dbReference type="ARBA" id="ARBA00023015"/>
    </source>
</evidence>
<keyword evidence="3" id="KW-0217">Developmental protein</keyword>
<dbReference type="GO" id="GO:0030154">
    <property type="term" value="P:cell differentiation"/>
    <property type="evidence" value="ECO:0007669"/>
    <property type="project" value="TreeGrafter"/>
</dbReference>
<evidence type="ECO:0000313" key="19">
    <source>
        <dbReference type="RefSeq" id="XP_052122963.1"/>
    </source>
</evidence>
<evidence type="ECO:0000256" key="12">
    <source>
        <dbReference type="ARBA" id="ARBA00051722"/>
    </source>
</evidence>
<dbReference type="InterPro" id="IPR006545">
    <property type="entry name" value="EYA_dom"/>
</dbReference>
<evidence type="ECO:0000256" key="13">
    <source>
        <dbReference type="PIRSR" id="PIRSR628472-1"/>
    </source>
</evidence>
<protein>
    <recommendedName>
        <fullName evidence="15">Eyes absent homolog</fullName>
        <ecNumber evidence="15">3.1.3.48</ecNumber>
    </recommendedName>
</protein>
<dbReference type="PANTHER" id="PTHR10190">
    <property type="entry name" value="EYES ABSENT"/>
    <property type="match status" value="1"/>
</dbReference>
<dbReference type="GeneID" id="113208317"/>
<evidence type="ECO:0000256" key="7">
    <source>
        <dbReference type="ARBA" id="ARBA00022912"/>
    </source>
</evidence>
<comment type="cofactor">
    <cofactor evidence="14 15">
        <name>Mg(2+)</name>
        <dbReference type="ChEBI" id="CHEBI:18420"/>
    </cofactor>
    <text evidence="14 15">Binds 1 Mg(2+) ion per subunit.</text>
</comment>
<feature type="binding site" evidence="14">
    <location>
        <position position="501"/>
    </location>
    <ligand>
        <name>Mg(2+)</name>
        <dbReference type="ChEBI" id="CHEBI:18420"/>
    </ligand>
</feature>
<feature type="binding site" evidence="14">
    <location>
        <position position="744"/>
    </location>
    <ligand>
        <name>Mg(2+)</name>
        <dbReference type="ChEBI" id="CHEBI:18420"/>
    </ligand>
</feature>
<comment type="similarity">
    <text evidence="2 15">Belongs to the HAD-like hydrolase superfamily. EYA family.</text>
</comment>
<keyword evidence="11" id="KW-0539">Nucleus</keyword>
<sequence length="780" mass="79535">MVTLMPFYMPGRPAARRPLPPPFLEQPLHAVKRPLSDPDADQSARSRCLDASSPESGGDSSCGSPPGNSQRPPRAPGLQNGTAGALALHSQHGGGGSSGGGGGGGGGRGGGALATAAVAATDSWPHAAHGHPAHLGGGAHSHGVPHGAPHGVSHAPVGPHSGPHGAASASPTADAGVKSELHSPGGPGGGSGAGGGSGDSSGSSAVEHPSSSAPLADQGPLYVSADSEYSQAAAYSSQYYSSMQQAYGSQTQSYINSGFYNSQAYPGYNLPGLYSKPPTNVSGSAAATNGSGSGYLNYATGSGASSAGSGSGGGSYGSLDGASGGAGSGGSGSASGAGGASHSTAPGAQSPSSSAYAAAYAASYNCAPGFSSSSQSFSPQQGLDYASYGSPYGAGSASQYAASYYQSYSPYVGSPSSAVSGPPYQLAASLNALPDSPGSFALPETGPSSPVKTEPSNGTSRRRDNSGSEGSRSSRGRGRRHNPSPPASETQLERVFIWDLDETIIIFHTLITGDYGVQYGKDLPTLKELGVRMEEMIFNLADIHFFFNDLEFCDQIHVDDASSDDNGQDLNGYNFSTDGFQVDASGVTTAALGGAPPGTPLGPGGLPIGGGVRGGVDWMRKLAFRYRKIKDVYNNYRNAVGGLLGNSKREQWVQLRTEIEAVTDNWLSLAIKCLNLINSRPNCVNVLVTTTQLVPALAKVLLYGLGGMFPIENIYSATKIGKECCFERIVARFGRKCTYVVVGDGTDEEDAAKKMNFPFWRISSHSDTIALFNALDMGFL</sequence>
<feature type="compositionally biased region" description="Gly residues" evidence="16">
    <location>
        <begin position="327"/>
        <end position="339"/>
    </location>
</feature>
<dbReference type="CTD" id="33916"/>
<evidence type="ECO:0000256" key="4">
    <source>
        <dbReference type="ARBA" id="ARBA00022723"/>
    </source>
</evidence>
<gene>
    <name evidence="18 19" type="primary">LOC113208317</name>
</gene>
<feature type="compositionally biased region" description="Low complexity" evidence="16">
    <location>
        <begin position="52"/>
        <end position="69"/>
    </location>
</feature>
<feature type="region of interest" description="Disordered" evidence="16">
    <location>
        <begin position="126"/>
        <end position="219"/>
    </location>
</feature>
<feature type="compositionally biased region" description="Gly residues" evidence="16">
    <location>
        <begin position="92"/>
        <end position="111"/>
    </location>
</feature>
<feature type="region of interest" description="Disordered" evidence="16">
    <location>
        <begin position="327"/>
        <end position="348"/>
    </location>
</feature>
<proteinExistence type="inferred from homology"/>
<evidence type="ECO:0000256" key="5">
    <source>
        <dbReference type="ARBA" id="ARBA00022801"/>
    </source>
</evidence>
<keyword evidence="7 15" id="KW-0904">Protein phosphatase</keyword>
<dbReference type="InterPro" id="IPR042577">
    <property type="entry name" value="EYA_dom_metazoan"/>
</dbReference>
<dbReference type="RefSeq" id="XP_052122962.1">
    <property type="nucleotide sequence ID" value="XM_052267002.1"/>
</dbReference>
<feature type="binding site" evidence="14">
    <location>
        <position position="499"/>
    </location>
    <ligand>
        <name>Mg(2+)</name>
        <dbReference type="ChEBI" id="CHEBI:18420"/>
    </ligand>
</feature>
<dbReference type="CDD" id="cd02601">
    <property type="entry name" value="HAD_Eya"/>
    <property type="match status" value="1"/>
</dbReference>
<keyword evidence="4 14" id="KW-0479">Metal-binding</keyword>
<evidence type="ECO:0000313" key="18">
    <source>
        <dbReference type="RefSeq" id="XP_052122962.1"/>
    </source>
</evidence>
<name>A0A9C6U3H7_FRAOC</name>
<dbReference type="Proteomes" id="UP000504606">
    <property type="component" value="Unplaced"/>
</dbReference>
<keyword evidence="9" id="KW-0010">Activator</keyword>
<keyword evidence="8 15" id="KW-0805">Transcription regulation</keyword>
<dbReference type="GO" id="GO:0004725">
    <property type="term" value="F:protein tyrosine phosphatase activity"/>
    <property type="evidence" value="ECO:0007669"/>
    <property type="project" value="UniProtKB-EC"/>
</dbReference>
<dbReference type="EC" id="3.1.3.48" evidence="15"/>
<keyword evidence="5 15" id="KW-0378">Hydrolase</keyword>
<dbReference type="GO" id="GO:0045739">
    <property type="term" value="P:positive regulation of DNA repair"/>
    <property type="evidence" value="ECO:0007669"/>
    <property type="project" value="TreeGrafter"/>
</dbReference>
<evidence type="ECO:0000256" key="2">
    <source>
        <dbReference type="ARBA" id="ARBA00010501"/>
    </source>
</evidence>
<dbReference type="OrthoDB" id="167668at2759"/>
<feature type="compositionally biased region" description="Gly residues" evidence="16">
    <location>
        <begin position="185"/>
        <end position="199"/>
    </location>
</feature>
<evidence type="ECO:0000256" key="14">
    <source>
        <dbReference type="PIRSR" id="PIRSR628472-2"/>
    </source>
</evidence>
<dbReference type="AlphaFoldDB" id="A0A9C6U3H7"/>
<dbReference type="RefSeq" id="XP_052122963.1">
    <property type="nucleotide sequence ID" value="XM_052267003.1"/>
</dbReference>
<dbReference type="GO" id="GO:0005634">
    <property type="term" value="C:nucleus"/>
    <property type="evidence" value="ECO:0007669"/>
    <property type="project" value="UniProtKB-SubCell"/>
</dbReference>
<comment type="catalytic activity">
    <reaction evidence="12 15">
        <text>O-phospho-L-tyrosyl-[protein] + H2O = L-tyrosyl-[protein] + phosphate</text>
        <dbReference type="Rhea" id="RHEA:10684"/>
        <dbReference type="Rhea" id="RHEA-COMP:10136"/>
        <dbReference type="Rhea" id="RHEA-COMP:20101"/>
        <dbReference type="ChEBI" id="CHEBI:15377"/>
        <dbReference type="ChEBI" id="CHEBI:43474"/>
        <dbReference type="ChEBI" id="CHEBI:46858"/>
        <dbReference type="ChEBI" id="CHEBI:61978"/>
        <dbReference type="EC" id="3.1.3.48"/>
    </reaction>
</comment>
<evidence type="ECO:0000256" key="6">
    <source>
        <dbReference type="ARBA" id="ARBA00022842"/>
    </source>
</evidence>
<dbReference type="SFLD" id="SFLDG01129">
    <property type="entry name" value="C1.5:_HAD__Beta-PGM__Phosphata"/>
    <property type="match status" value="1"/>
</dbReference>
<feature type="region of interest" description="Disordered" evidence="16">
    <location>
        <begin position="1"/>
        <end position="111"/>
    </location>
</feature>
<feature type="active site" description="Nucleophile" evidence="13">
    <location>
        <position position="499"/>
    </location>
</feature>
<dbReference type="PANTHER" id="PTHR10190:SF16">
    <property type="entry name" value="DEVELOPMENTAL PROTEIN EYES ABSENT"/>
    <property type="match status" value="1"/>
</dbReference>
<evidence type="ECO:0000256" key="11">
    <source>
        <dbReference type="ARBA" id="ARBA00023242"/>
    </source>
</evidence>
<evidence type="ECO:0000256" key="16">
    <source>
        <dbReference type="SAM" id="MobiDB-lite"/>
    </source>
</evidence>
<dbReference type="SFLD" id="SFLDS00003">
    <property type="entry name" value="Haloacid_Dehalogenase"/>
    <property type="match status" value="1"/>
</dbReference>
<dbReference type="GO" id="GO:0046872">
    <property type="term" value="F:metal ion binding"/>
    <property type="evidence" value="ECO:0007669"/>
    <property type="project" value="UniProtKB-KW"/>
</dbReference>
<dbReference type="InterPro" id="IPR038102">
    <property type="entry name" value="EYA_dom_sf"/>
</dbReference>
<evidence type="ECO:0000256" key="9">
    <source>
        <dbReference type="ARBA" id="ARBA00023159"/>
    </source>
</evidence>
<dbReference type="InterPro" id="IPR028472">
    <property type="entry name" value="EYA"/>
</dbReference>
<keyword evidence="10" id="KW-0804">Transcription</keyword>
<evidence type="ECO:0000256" key="1">
    <source>
        <dbReference type="ARBA" id="ARBA00004123"/>
    </source>
</evidence>
<dbReference type="Gene3D" id="3.40.50.12350">
    <property type="match status" value="1"/>
</dbReference>
<feature type="region of interest" description="Disordered" evidence="16">
    <location>
        <begin position="435"/>
        <end position="488"/>
    </location>
</feature>
<reference evidence="18 19" key="1">
    <citation type="submission" date="2025-04" db="UniProtKB">
        <authorList>
            <consortium name="RefSeq"/>
        </authorList>
    </citation>
    <scope>IDENTIFICATION</scope>
    <source>
        <tissue evidence="18 19">Whole organism</tissue>
    </source>
</reference>
<feature type="compositionally biased region" description="Polar residues" evidence="16">
    <location>
        <begin position="446"/>
        <end position="459"/>
    </location>
</feature>
<accession>A0A9C6U3H7</accession>